<reference evidence="1" key="1">
    <citation type="submission" date="2009-02" db="EMBL/GenBank/DDBJ databases">
        <title>The Genome Sequence of Ajellomyces capsulatus strain G186AR.</title>
        <authorList>
            <consortium name="The Broad Institute Genome Sequencing Platform"/>
            <person name="Champion M."/>
            <person name="Cuomo C."/>
            <person name="Ma L.-J."/>
            <person name="Henn M.R."/>
            <person name="Sil A."/>
            <person name="Goldman B."/>
            <person name="Young S.K."/>
            <person name="Kodira C.D."/>
            <person name="Zeng Q."/>
            <person name="Koehrsen M."/>
            <person name="Alvarado L."/>
            <person name="Berlin A."/>
            <person name="Borenstein D."/>
            <person name="Chen Z."/>
            <person name="Engels R."/>
            <person name="Freedman E."/>
            <person name="Gellesch M."/>
            <person name="Goldberg J."/>
            <person name="Griggs A."/>
            <person name="Gujja S."/>
            <person name="Heiman D."/>
            <person name="Hepburn T."/>
            <person name="Howarth C."/>
            <person name="Jen D."/>
            <person name="Larson L."/>
            <person name="Lewis B."/>
            <person name="Mehta T."/>
            <person name="Park D."/>
            <person name="Pearson M."/>
            <person name="Roberts A."/>
            <person name="Saif S."/>
            <person name="Shea T."/>
            <person name="Shenoy N."/>
            <person name="Sisk P."/>
            <person name="Stolte C."/>
            <person name="Sykes S."/>
            <person name="Walk T."/>
            <person name="White J."/>
            <person name="Yandava C."/>
            <person name="Klein B."/>
            <person name="McEwen J.G."/>
            <person name="Puccia R."/>
            <person name="Goldman G.H."/>
            <person name="Felipe M.S."/>
            <person name="Nino-Vega G."/>
            <person name="San-Blas G."/>
            <person name="Taylor J."/>
            <person name="Mendoza L."/>
            <person name="Galagan J."/>
            <person name="Nusbaum C."/>
            <person name="Birren B."/>
        </authorList>
    </citation>
    <scope>NUCLEOTIDE SEQUENCE</scope>
    <source>
        <strain evidence="1">G186AR</strain>
    </source>
</reference>
<dbReference type="InParanoid" id="C0NXD4"/>
<protein>
    <submittedName>
        <fullName evidence="1">Uncharacterized protein</fullName>
    </submittedName>
</protein>
<organism evidence="1 2">
    <name type="scientific">Ajellomyces capsulatus (strain G186AR / H82 / ATCC MYA-2454 / RMSCC 2432)</name>
    <name type="common">Darling's disease fungus</name>
    <name type="synonym">Histoplasma capsulatum</name>
    <dbReference type="NCBI Taxonomy" id="447093"/>
    <lineage>
        <taxon>Eukaryota</taxon>
        <taxon>Fungi</taxon>
        <taxon>Dikarya</taxon>
        <taxon>Ascomycota</taxon>
        <taxon>Pezizomycotina</taxon>
        <taxon>Eurotiomycetes</taxon>
        <taxon>Eurotiomycetidae</taxon>
        <taxon>Onygenales</taxon>
        <taxon>Ajellomycetaceae</taxon>
        <taxon>Histoplasma</taxon>
    </lineage>
</organism>
<evidence type="ECO:0000313" key="1">
    <source>
        <dbReference type="EMBL" id="EEH04000.1"/>
    </source>
</evidence>
<dbReference type="AlphaFoldDB" id="C0NXD4"/>
<dbReference type="HOGENOM" id="CLU_2060808_0_0_1"/>
<dbReference type="GeneID" id="69041142"/>
<proteinExistence type="predicted"/>
<dbReference type="RefSeq" id="XP_045284481.1">
    <property type="nucleotide sequence ID" value="XM_045435175.1"/>
</dbReference>
<sequence length="119" mass="13487">MRSLFPRSSSVVSALASDPREYFVFHVLDHLTLSWETEEVISNQRFWIPSSDSGSITPYIAIITPFQTHQRHVYRNFSVKPSTSRWVGSSSANTYASPAGSAVQQFTPTLIYQRPFKNS</sequence>
<dbReference type="EMBL" id="GG663375">
    <property type="protein sequence ID" value="EEH04000.1"/>
    <property type="molecule type" value="Genomic_DNA"/>
</dbReference>
<evidence type="ECO:0000313" key="2">
    <source>
        <dbReference type="Proteomes" id="UP000001631"/>
    </source>
</evidence>
<keyword evidence="2" id="KW-1185">Reference proteome</keyword>
<dbReference type="Proteomes" id="UP000001631">
    <property type="component" value="Unassembled WGS sequence"/>
</dbReference>
<accession>C0NXD4</accession>
<gene>
    <name evidence="1" type="ORF">HCBG_08126</name>
</gene>
<name>C0NXD4_AJECG</name>